<organism evidence="2 3">
    <name type="scientific">Thiohalospira halophila DSM 15071</name>
    <dbReference type="NCBI Taxonomy" id="1123397"/>
    <lineage>
        <taxon>Bacteria</taxon>
        <taxon>Pseudomonadati</taxon>
        <taxon>Pseudomonadota</taxon>
        <taxon>Gammaproteobacteria</taxon>
        <taxon>Thiohalospirales</taxon>
        <taxon>Thiohalospiraceae</taxon>
        <taxon>Thiohalospira</taxon>
    </lineage>
</organism>
<feature type="domain" description="Aspartate/homoserine dehydrogenase NAD-binding" evidence="1">
    <location>
        <begin position="10"/>
        <end position="89"/>
    </location>
</feature>
<evidence type="ECO:0000313" key="3">
    <source>
        <dbReference type="Proteomes" id="UP000198611"/>
    </source>
</evidence>
<keyword evidence="3" id="KW-1185">Reference proteome</keyword>
<name>A0A1I1PDT2_9GAMM</name>
<dbReference type="AlphaFoldDB" id="A0A1I1PDT2"/>
<gene>
    <name evidence="2" type="ORF">SAMN05660831_00741</name>
</gene>
<protein>
    <recommendedName>
        <fullName evidence="1">Aspartate/homoserine dehydrogenase NAD-binding domain-containing protein</fullName>
    </recommendedName>
</protein>
<dbReference type="EMBL" id="FOMJ01000001">
    <property type="protein sequence ID" value="SFD07987.1"/>
    <property type="molecule type" value="Genomic_DNA"/>
</dbReference>
<reference evidence="2 3" key="1">
    <citation type="submission" date="2016-10" db="EMBL/GenBank/DDBJ databases">
        <authorList>
            <person name="de Groot N.N."/>
        </authorList>
    </citation>
    <scope>NUCLEOTIDE SEQUENCE [LARGE SCALE GENOMIC DNA]</scope>
    <source>
        <strain evidence="2 3">HL3</strain>
    </source>
</reference>
<proteinExistence type="predicted"/>
<dbReference type="Pfam" id="PF03447">
    <property type="entry name" value="NAD_binding_3"/>
    <property type="match status" value="1"/>
</dbReference>
<evidence type="ECO:0000313" key="2">
    <source>
        <dbReference type="EMBL" id="SFD07987.1"/>
    </source>
</evidence>
<sequence>MTEHNIAIVGLGRVGTVFLQRMLARREEGVNIVRVAQLSKTDGLKMAEEAGLPTGTIDDIVAEGSGVDVIFDLTGSPDVRQQLREKLAAAGNRHTVIAPESIARLMWTLMETGEDLPEVHAAGGY</sequence>
<dbReference type="Gene3D" id="3.40.50.720">
    <property type="entry name" value="NAD(P)-binding Rossmann-like Domain"/>
    <property type="match status" value="1"/>
</dbReference>
<dbReference type="GO" id="GO:0050661">
    <property type="term" value="F:NADP binding"/>
    <property type="evidence" value="ECO:0007669"/>
    <property type="project" value="InterPro"/>
</dbReference>
<accession>A0A1I1PDT2</accession>
<dbReference type="SUPFAM" id="SSF51735">
    <property type="entry name" value="NAD(P)-binding Rossmann-fold domains"/>
    <property type="match status" value="1"/>
</dbReference>
<evidence type="ECO:0000259" key="1">
    <source>
        <dbReference type="Pfam" id="PF03447"/>
    </source>
</evidence>
<dbReference type="STRING" id="1123397.SAMN05660831_00741"/>
<dbReference type="Proteomes" id="UP000198611">
    <property type="component" value="Unassembled WGS sequence"/>
</dbReference>
<dbReference type="OrthoDB" id="9810660at2"/>
<dbReference type="GO" id="GO:0016491">
    <property type="term" value="F:oxidoreductase activity"/>
    <property type="evidence" value="ECO:0007669"/>
    <property type="project" value="InterPro"/>
</dbReference>
<dbReference type="InterPro" id="IPR036291">
    <property type="entry name" value="NAD(P)-bd_dom_sf"/>
</dbReference>
<dbReference type="InterPro" id="IPR005106">
    <property type="entry name" value="Asp/hSer_DH_NAD-bd"/>
</dbReference>
<dbReference type="RefSeq" id="WP_093427367.1">
    <property type="nucleotide sequence ID" value="NZ_FOMJ01000001.1"/>
</dbReference>